<protein>
    <submittedName>
        <fullName evidence="1">Antitermination protein NusB</fullName>
    </submittedName>
</protein>
<dbReference type="EMBL" id="CP023671">
    <property type="protein sequence ID" value="AYE33510.1"/>
    <property type="molecule type" value="Genomic_DNA"/>
</dbReference>
<dbReference type="RefSeq" id="WP_066678436.1">
    <property type="nucleotide sequence ID" value="NZ_CABMIZ010000043.1"/>
</dbReference>
<accession>A0A9N7PIA4</accession>
<evidence type="ECO:0000313" key="1">
    <source>
        <dbReference type="EMBL" id="AYE33510.1"/>
    </source>
</evidence>
<organism evidence="1 2">
    <name type="scientific">Clostridium septicum</name>
    <dbReference type="NCBI Taxonomy" id="1504"/>
    <lineage>
        <taxon>Bacteria</taxon>
        <taxon>Bacillati</taxon>
        <taxon>Bacillota</taxon>
        <taxon>Clostridia</taxon>
        <taxon>Eubacteriales</taxon>
        <taxon>Clostridiaceae</taxon>
        <taxon>Clostridium</taxon>
    </lineage>
</organism>
<dbReference type="AlphaFoldDB" id="A0A9N7PIA4"/>
<dbReference type="OrthoDB" id="9800461at2"/>
<dbReference type="GeneID" id="303559653"/>
<dbReference type="Pfam" id="PF08922">
    <property type="entry name" value="DUF1905"/>
    <property type="match status" value="1"/>
</dbReference>
<dbReference type="Gene3D" id="2.40.30.100">
    <property type="entry name" value="AF2212/PG0164-like"/>
    <property type="match status" value="1"/>
</dbReference>
<gene>
    <name evidence="1" type="ORF">CP523_03030</name>
</gene>
<dbReference type="InterPro" id="IPR015018">
    <property type="entry name" value="DUF1905"/>
</dbReference>
<proteinExistence type="predicted"/>
<name>A0A9N7PIA4_CLOSE</name>
<sequence length="153" mass="17514">MEKFNGELKMAQGKGGAYIEIPFNVENVFGAKRVKVKVTFDGVEYRGSIVKMGGGCHIIGVTKEIRGKINKDFGDMVLVTVEKDEEERVVQVPEDLELELARDKEINDTWNSMSFLNRKKYVNWIVSAKREETRSNRVKESLRMLKNKKSLIS</sequence>
<evidence type="ECO:0000313" key="2">
    <source>
        <dbReference type="Proteomes" id="UP000280586"/>
    </source>
</evidence>
<dbReference type="InterPro" id="IPR037079">
    <property type="entry name" value="AF2212/PG0164-like_sf"/>
</dbReference>
<dbReference type="Pfam" id="PF13376">
    <property type="entry name" value="OmdA"/>
    <property type="match status" value="1"/>
</dbReference>
<dbReference type="KEGG" id="csep:CP523_03030"/>
<reference evidence="1 2" key="1">
    <citation type="submission" date="2017-09" db="EMBL/GenBank/DDBJ databases">
        <authorList>
            <person name="Thomas P."/>
            <person name="Seyboldt C."/>
        </authorList>
    </citation>
    <scope>NUCLEOTIDE SEQUENCE [LARGE SCALE GENOMIC DNA]</scope>
    <source>
        <strain evidence="1 2">DSM 7534</strain>
    </source>
</reference>
<dbReference type="SUPFAM" id="SSF141694">
    <property type="entry name" value="AF2212/PG0164-like"/>
    <property type="match status" value="1"/>
</dbReference>
<dbReference type="Proteomes" id="UP000280586">
    <property type="component" value="Chromosome"/>
</dbReference>